<comment type="caution">
    <text evidence="2">The sequence shown here is derived from an EMBL/GenBank/DDBJ whole genome shotgun (WGS) entry which is preliminary data.</text>
</comment>
<dbReference type="AlphaFoldDB" id="A0A4Z2H4N6"/>
<reference evidence="2 3" key="1">
    <citation type="submission" date="2019-03" db="EMBL/GenBank/DDBJ databases">
        <title>First draft genome of Liparis tanakae, snailfish: a comprehensive survey of snailfish specific genes.</title>
        <authorList>
            <person name="Kim W."/>
            <person name="Song I."/>
            <person name="Jeong J.-H."/>
            <person name="Kim D."/>
            <person name="Kim S."/>
            <person name="Ryu S."/>
            <person name="Song J.Y."/>
            <person name="Lee S.K."/>
        </authorList>
    </citation>
    <scope>NUCLEOTIDE SEQUENCE [LARGE SCALE GENOMIC DNA]</scope>
    <source>
        <tissue evidence="2">Muscle</tissue>
    </source>
</reference>
<keyword evidence="3" id="KW-1185">Reference proteome</keyword>
<dbReference type="Proteomes" id="UP000314294">
    <property type="component" value="Unassembled WGS sequence"/>
</dbReference>
<dbReference type="EMBL" id="SRLO01000331">
    <property type="protein sequence ID" value="TNN60591.1"/>
    <property type="molecule type" value="Genomic_DNA"/>
</dbReference>
<organism evidence="2 3">
    <name type="scientific">Liparis tanakae</name>
    <name type="common">Tanaka's snailfish</name>
    <dbReference type="NCBI Taxonomy" id="230148"/>
    <lineage>
        <taxon>Eukaryota</taxon>
        <taxon>Metazoa</taxon>
        <taxon>Chordata</taxon>
        <taxon>Craniata</taxon>
        <taxon>Vertebrata</taxon>
        <taxon>Euteleostomi</taxon>
        <taxon>Actinopterygii</taxon>
        <taxon>Neopterygii</taxon>
        <taxon>Teleostei</taxon>
        <taxon>Neoteleostei</taxon>
        <taxon>Acanthomorphata</taxon>
        <taxon>Eupercaria</taxon>
        <taxon>Perciformes</taxon>
        <taxon>Cottioidei</taxon>
        <taxon>Cottales</taxon>
        <taxon>Liparidae</taxon>
        <taxon>Liparis</taxon>
    </lineage>
</organism>
<feature type="region of interest" description="Disordered" evidence="1">
    <location>
        <begin position="76"/>
        <end position="95"/>
    </location>
</feature>
<sequence>MEPVIPGLPDLSTPSQCGSFTDPCASGGATVSSADVQLAALLPSSLKCLSSSIRLLYAPELLAVTSQQPIIRPIRRDGALCETGPPTTTTTKQFD</sequence>
<name>A0A4Z2H4N6_9TELE</name>
<proteinExistence type="predicted"/>
<gene>
    <name evidence="2" type="ORF">EYF80_029192</name>
</gene>
<accession>A0A4Z2H4N6</accession>
<evidence type="ECO:0000256" key="1">
    <source>
        <dbReference type="SAM" id="MobiDB-lite"/>
    </source>
</evidence>
<protein>
    <submittedName>
        <fullName evidence="2">Uncharacterized protein</fullName>
    </submittedName>
</protein>
<feature type="compositionally biased region" description="Low complexity" evidence="1">
    <location>
        <begin position="83"/>
        <end position="95"/>
    </location>
</feature>
<evidence type="ECO:0000313" key="2">
    <source>
        <dbReference type="EMBL" id="TNN60591.1"/>
    </source>
</evidence>
<evidence type="ECO:0000313" key="3">
    <source>
        <dbReference type="Proteomes" id="UP000314294"/>
    </source>
</evidence>